<dbReference type="SMART" id="SM00487">
    <property type="entry name" value="DEXDc"/>
    <property type="match status" value="1"/>
</dbReference>
<organism evidence="4 6">
    <name type="scientific">Cellulomonas hominis</name>
    <dbReference type="NCBI Taxonomy" id="156981"/>
    <lineage>
        <taxon>Bacteria</taxon>
        <taxon>Bacillati</taxon>
        <taxon>Actinomycetota</taxon>
        <taxon>Actinomycetes</taxon>
        <taxon>Micrococcales</taxon>
        <taxon>Cellulomonadaceae</taxon>
        <taxon>Cellulomonas</taxon>
    </lineage>
</organism>
<dbReference type="CDD" id="cd02440">
    <property type="entry name" value="AdoMet_MTases"/>
    <property type="match status" value="1"/>
</dbReference>
<feature type="region of interest" description="Disordered" evidence="2">
    <location>
        <begin position="467"/>
        <end position="486"/>
    </location>
</feature>
<feature type="coiled-coil region" evidence="1">
    <location>
        <begin position="1530"/>
        <end position="1568"/>
    </location>
</feature>
<evidence type="ECO:0000313" key="6">
    <source>
        <dbReference type="Proteomes" id="UP000321723"/>
    </source>
</evidence>
<evidence type="ECO:0000313" key="7">
    <source>
        <dbReference type="Proteomes" id="UP000564629"/>
    </source>
</evidence>
<dbReference type="RefSeq" id="WP_146836598.1">
    <property type="nucleotide sequence ID" value="NZ_BJVQ01000019.1"/>
</dbReference>
<keyword evidence="5" id="KW-0489">Methyltransferase</keyword>
<dbReference type="EMBL" id="JACHDN010000001">
    <property type="protein sequence ID" value="MBB5474575.1"/>
    <property type="molecule type" value="Genomic_DNA"/>
</dbReference>
<dbReference type="EMBL" id="BJVQ01000019">
    <property type="protein sequence ID" value="GEL46614.1"/>
    <property type="molecule type" value="Genomic_DNA"/>
</dbReference>
<dbReference type="SUPFAM" id="SSF53335">
    <property type="entry name" value="S-adenosyl-L-methionine-dependent methyltransferases"/>
    <property type="match status" value="1"/>
</dbReference>
<protein>
    <submittedName>
        <fullName evidence="5">N12 class adenine-specific DNA methylase/SAM-dependent methyltransferase</fullName>
    </submittedName>
</protein>
<dbReference type="Gene3D" id="3.40.50.150">
    <property type="entry name" value="Vaccinia Virus protein VP39"/>
    <property type="match status" value="1"/>
</dbReference>
<dbReference type="PRINTS" id="PR00507">
    <property type="entry name" value="N12N6MTFRASE"/>
</dbReference>
<sequence>MTLSLAADALRALHTLTRLDGPAQSWEREILAAWPGWGALAPAFATQPKGKWIQVADELENLLGDRTDWLAAGLQATDTSYYTPGWLIDGMLDVLTRVGFTGGDILEPGCGSGRFMGTGALPGARWTGIEADPVSAAIATALHPEATILAQRLEHTTLREASFDAAIGNVPFSGAAPFDPEVSAPNLHAYFILRALRAVRPGGYVIVATSRYLLDDARHTDAITELGELRGAVRLASGTFEATAAVADVLVLRRRGGQPVAGAWDDVKHRTGGPLRSGYRFGDGEVRGDNRLVVRNEAGDQGFNTPEVKVNRYWELHPTHVAGRMVATGFDRAPLNVLAQDPAASGAAALAAATADLPSLPPRPEAVDPFEGLVLADAQGRREGSLHLIDGAVFQVVDATLVPKDRPSAELRALIGLRDAIVTLLAADAEHTQARDSDPVAHLRVAALDAYTAYVTKYGPLNRGTLHEGALDPETGEPKFSWRRPPMGGFRRDPDYMTVMACEVYDPDTETAEAAPVLLRPVNRAPRPIERVESPAEAIAVCLGESGRIDLERVAGLLDLPADADPMAALGALAYLDPDTGRAVPARDYLSGNVRQKLARARTAAAREAVYARNITALERVVPEDFGPSRIRATLGAPWIAPQHVATFTQQVLGQRADVRYSAALALWEIEGKWWGKPEQALAWGTGRKTPFQILEATLNGRPLTVVDEVWDEHAKRYRSVRNPGETLAAEEKATAMQERFATWIWEDKARAEAVAAEFNGRFRSHVARVADGSAMTFPGLSPDISLWPWQRDAVDRILSAPRTAIGHAVGAGKTLSMVVSAMRLRQLGLATKPMLAVPGHLLEQIAREAMQAYPGGKFLIASKEDLAGDARRLFAARCATGDWDLVIVTHETLVSLPVDPRAEEDWVTEEKYALADAIRSDENRSSRGRTAKAIATAVKKLDARLAELRHQVADPAAVMFEHLGVDWLGVDEVHMFKRLSITARAEGFSFGASKRATDLLLKVRVLGQRRGDRPHFAGFSGTLFSNTLAEIYVWQKFFQPEALAAAGLESFDAWAAMFVRFVTAVEVAPDGSGFRMHRRPAEITNTRALMGMFTQVADLLPADALPLERPETHWHTEVAQMSGPQADFVAALATRADALRSKRPTAGTDNMLLICNDGRLVALDPALVGLEGPASKLDMVAARVAAIYHRDACRTYPGAERPGSLQLALCDLGTPGAKGSQTYGRIKAALIARGVPASQIRFVHEAGTDKARAALFAACRDGQVSVLIGSTGKVGVGTNIQTRMAALHHVDVPWRPADIEQREGRGRRPGNKAGRLDIYRYVTEGSFDAYMWQTNQTKAGFIHALLSASQDVDTVSDIGAAVLSYGEVKALASGNPLLLEHAQALADVRRLRTLHAIHAQHVGDLNRRARDLGERAERARAVGQSMEKVAETVASWTERPYFDPASEDASVASMLTQERPGHGRLSRSWRGLKVELGKSRVGAPRLLRIYLDYRELDEVRVPLRALRHDAVAAVRQALGQWLASTETFRADLALRVEDAREEARDLLAAAETARFEHEEELAAAEAHLTRVNNAMAEDAAEHLAAAA</sequence>
<keyword evidence="6" id="KW-1185">Reference proteome</keyword>
<dbReference type="PANTHER" id="PTHR41313:SF1">
    <property type="entry name" value="DNA METHYLASE ADENINE-SPECIFIC DOMAIN-CONTAINING PROTEIN"/>
    <property type="match status" value="1"/>
</dbReference>
<reference evidence="4 6" key="1">
    <citation type="submission" date="2019-07" db="EMBL/GenBank/DDBJ databases">
        <title>Whole genome shotgun sequence of Cellulomonas hominis NBRC 16055.</title>
        <authorList>
            <person name="Hosoyama A."/>
            <person name="Uohara A."/>
            <person name="Ohji S."/>
            <person name="Ichikawa N."/>
        </authorList>
    </citation>
    <scope>NUCLEOTIDE SEQUENCE [LARGE SCALE GENOMIC DNA]</scope>
    <source>
        <strain evidence="4 6">NBRC 16055</strain>
    </source>
</reference>
<keyword evidence="1" id="KW-0175">Coiled coil</keyword>
<dbReference type="GO" id="GO:0008168">
    <property type="term" value="F:methyltransferase activity"/>
    <property type="evidence" value="ECO:0007669"/>
    <property type="project" value="UniProtKB-KW"/>
</dbReference>
<name>A0A511FDD6_9CELL</name>
<proteinExistence type="predicted"/>
<evidence type="ECO:0000313" key="4">
    <source>
        <dbReference type="EMBL" id="GEL46614.1"/>
    </source>
</evidence>
<dbReference type="Gene3D" id="3.40.50.300">
    <property type="entry name" value="P-loop containing nucleotide triphosphate hydrolases"/>
    <property type="match status" value="2"/>
</dbReference>
<dbReference type="InterPro" id="IPR052933">
    <property type="entry name" value="DNA_Protect_Modify"/>
</dbReference>
<dbReference type="OrthoDB" id="9814088at2"/>
<evidence type="ECO:0000256" key="2">
    <source>
        <dbReference type="SAM" id="MobiDB-lite"/>
    </source>
</evidence>
<comment type="caution">
    <text evidence="4">The sequence shown here is derived from an EMBL/GenBank/DDBJ whole genome shotgun (WGS) entry which is preliminary data.</text>
</comment>
<gene>
    <name evidence="4" type="ORF">CHO01_17300</name>
    <name evidence="5" type="ORF">HNR08_003311</name>
</gene>
<dbReference type="InterPro" id="IPR027417">
    <property type="entry name" value="P-loop_NTPase"/>
</dbReference>
<evidence type="ECO:0000256" key="1">
    <source>
        <dbReference type="SAM" id="Coils"/>
    </source>
</evidence>
<dbReference type="Proteomes" id="UP000564629">
    <property type="component" value="Unassembled WGS sequence"/>
</dbReference>
<feature type="domain" description="Helicase ATP-binding" evidence="3">
    <location>
        <begin position="783"/>
        <end position="1052"/>
    </location>
</feature>
<reference evidence="5 7" key="2">
    <citation type="submission" date="2020-08" db="EMBL/GenBank/DDBJ databases">
        <title>Sequencing the genomes of 1000 actinobacteria strains.</title>
        <authorList>
            <person name="Klenk H.-P."/>
        </authorList>
    </citation>
    <scope>NUCLEOTIDE SEQUENCE [LARGE SCALE GENOMIC DNA]</scope>
    <source>
        <strain evidence="5 7">DSM 9581</strain>
    </source>
</reference>
<dbReference type="InterPro" id="IPR014001">
    <property type="entry name" value="Helicase_ATP-bd"/>
</dbReference>
<evidence type="ECO:0000259" key="3">
    <source>
        <dbReference type="SMART" id="SM00487"/>
    </source>
</evidence>
<dbReference type="PANTHER" id="PTHR41313">
    <property type="entry name" value="ADENINE-SPECIFIC METHYLTRANSFERASE"/>
    <property type="match status" value="1"/>
</dbReference>
<keyword evidence="5" id="KW-0808">Transferase</keyword>
<evidence type="ECO:0000313" key="5">
    <source>
        <dbReference type="EMBL" id="MBB5474575.1"/>
    </source>
</evidence>
<dbReference type="Proteomes" id="UP000321723">
    <property type="component" value="Unassembled WGS sequence"/>
</dbReference>
<dbReference type="SUPFAM" id="SSF52540">
    <property type="entry name" value="P-loop containing nucleoside triphosphate hydrolases"/>
    <property type="match status" value="2"/>
</dbReference>
<dbReference type="GO" id="GO:0032259">
    <property type="term" value="P:methylation"/>
    <property type="evidence" value="ECO:0007669"/>
    <property type="project" value="UniProtKB-KW"/>
</dbReference>
<accession>A0A511FDD6</accession>
<dbReference type="InterPro" id="IPR029063">
    <property type="entry name" value="SAM-dependent_MTases_sf"/>
</dbReference>